<dbReference type="AlphaFoldDB" id="A0A840V4E6"/>
<comment type="caution">
    <text evidence="6">The sequence shown here is derived from an EMBL/GenBank/DDBJ whole genome shotgun (WGS) entry which is preliminary data.</text>
</comment>
<evidence type="ECO:0000256" key="4">
    <source>
        <dbReference type="ARBA" id="ARBA00022833"/>
    </source>
</evidence>
<evidence type="ECO:0000313" key="6">
    <source>
        <dbReference type="EMBL" id="MBB5352885.1"/>
    </source>
</evidence>
<dbReference type="GO" id="GO:0016788">
    <property type="term" value="F:hydrolase activity, acting on ester bonds"/>
    <property type="evidence" value="ECO:0007669"/>
    <property type="project" value="InterPro"/>
</dbReference>
<dbReference type="InterPro" id="IPR055438">
    <property type="entry name" value="AstE_AspA_cat"/>
</dbReference>
<accession>A0A840V4E6</accession>
<gene>
    <name evidence="6" type="ORF">HNR46_003134</name>
</gene>
<evidence type="ECO:0000259" key="5">
    <source>
        <dbReference type="Pfam" id="PF24827"/>
    </source>
</evidence>
<dbReference type="CDD" id="cd06231">
    <property type="entry name" value="M14_REP34-like"/>
    <property type="match status" value="1"/>
</dbReference>
<dbReference type="GO" id="GO:0046872">
    <property type="term" value="F:metal ion binding"/>
    <property type="evidence" value="ECO:0007669"/>
    <property type="project" value="UniProtKB-KW"/>
</dbReference>
<keyword evidence="7" id="KW-1185">Reference proteome</keyword>
<name>A0A840V4E6_9BACT</name>
<dbReference type="RefSeq" id="WP_184020293.1">
    <property type="nucleotide sequence ID" value="NZ_JACHFD010000017.1"/>
</dbReference>
<keyword evidence="2" id="KW-0479">Metal-binding</keyword>
<comment type="cofactor">
    <cofactor evidence="1">
        <name>Zn(2+)</name>
        <dbReference type="ChEBI" id="CHEBI:29105"/>
    </cofactor>
</comment>
<protein>
    <recommendedName>
        <fullName evidence="5">Succinylglutamate desuccinylase/Aspartoacylase catalytic domain-containing protein</fullName>
    </recommendedName>
</protein>
<reference evidence="6 7" key="1">
    <citation type="submission" date="2020-08" db="EMBL/GenBank/DDBJ databases">
        <title>Genomic Encyclopedia of Type Strains, Phase IV (KMG-IV): sequencing the most valuable type-strain genomes for metagenomic binning, comparative biology and taxonomic classification.</title>
        <authorList>
            <person name="Goeker M."/>
        </authorList>
    </citation>
    <scope>NUCLEOTIDE SEQUENCE [LARGE SCALE GENOMIC DNA]</scope>
    <source>
        <strain evidence="6 7">YC6886</strain>
    </source>
</reference>
<evidence type="ECO:0000256" key="1">
    <source>
        <dbReference type="ARBA" id="ARBA00001947"/>
    </source>
</evidence>
<dbReference type="Pfam" id="PF24827">
    <property type="entry name" value="AstE_AspA_cat"/>
    <property type="match status" value="1"/>
</dbReference>
<keyword evidence="3" id="KW-0378">Hydrolase</keyword>
<evidence type="ECO:0000313" key="7">
    <source>
        <dbReference type="Proteomes" id="UP000557717"/>
    </source>
</evidence>
<proteinExistence type="predicted"/>
<sequence length="247" mass="26480">MSAFDAAGFLEQFGSEAAQRGLQSHRLAETSAGPVMAWVPPRLEGVRYLSAGMHGDEPAGPLAALELLRGGQLDQGWIVCPALNPAGLVAGTRENAAGLDLNRDYLARMSQEVAAHAAWLETLPVPHAFLSLHEDWESSGFYFYEINLLADDPARAHGILAAVAPWFPPEPEASIDDHATREPGWIFHEAEADLPEHWPEAIFLAKRGCPISFTFETPSSADLAKRVSAHVAAFGAVADSTAIPAPI</sequence>
<feature type="domain" description="Succinylglutamate desuccinylase/Aspartoacylase catalytic" evidence="5">
    <location>
        <begin position="48"/>
        <end position="111"/>
    </location>
</feature>
<dbReference type="Gene3D" id="3.40.630.10">
    <property type="entry name" value="Zn peptidases"/>
    <property type="match status" value="1"/>
</dbReference>
<evidence type="ECO:0000256" key="2">
    <source>
        <dbReference type="ARBA" id="ARBA00022723"/>
    </source>
</evidence>
<keyword evidence="4" id="KW-0862">Zinc</keyword>
<dbReference type="SUPFAM" id="SSF53187">
    <property type="entry name" value="Zn-dependent exopeptidases"/>
    <property type="match status" value="1"/>
</dbReference>
<evidence type="ECO:0000256" key="3">
    <source>
        <dbReference type="ARBA" id="ARBA00022801"/>
    </source>
</evidence>
<dbReference type="EMBL" id="JACHFD010000017">
    <property type="protein sequence ID" value="MBB5352885.1"/>
    <property type="molecule type" value="Genomic_DNA"/>
</dbReference>
<organism evidence="6 7">
    <name type="scientific">Haloferula luteola</name>
    <dbReference type="NCBI Taxonomy" id="595692"/>
    <lineage>
        <taxon>Bacteria</taxon>
        <taxon>Pseudomonadati</taxon>
        <taxon>Verrucomicrobiota</taxon>
        <taxon>Verrucomicrobiia</taxon>
        <taxon>Verrucomicrobiales</taxon>
        <taxon>Verrucomicrobiaceae</taxon>
        <taxon>Haloferula</taxon>
    </lineage>
</organism>
<dbReference type="Proteomes" id="UP000557717">
    <property type="component" value="Unassembled WGS sequence"/>
</dbReference>